<evidence type="ECO:0000256" key="8">
    <source>
        <dbReference type="ARBA" id="ARBA00022692"/>
    </source>
</evidence>
<keyword evidence="14" id="KW-0829">Tyrosine-protein kinase</keyword>
<dbReference type="EC" id="2.7.10.2" evidence="4"/>
<feature type="domain" description="Polysaccharide chain length determinant N-terminal" evidence="17">
    <location>
        <begin position="9"/>
        <end position="97"/>
    </location>
</feature>
<dbReference type="Pfam" id="PF02706">
    <property type="entry name" value="Wzz"/>
    <property type="match status" value="1"/>
</dbReference>
<name>A0A4U1CLG5_9SPHI</name>
<gene>
    <name evidence="19" type="ORF">FA047_00670</name>
</gene>
<keyword evidence="20" id="KW-1185">Reference proteome</keyword>
<feature type="transmembrane region" description="Helical" evidence="16">
    <location>
        <begin position="23"/>
        <end position="43"/>
    </location>
</feature>
<evidence type="ECO:0000256" key="9">
    <source>
        <dbReference type="ARBA" id="ARBA00022741"/>
    </source>
</evidence>
<proteinExistence type="inferred from homology"/>
<feature type="domain" description="AAA" evidence="18">
    <location>
        <begin position="570"/>
        <end position="689"/>
    </location>
</feature>
<keyword evidence="8 16" id="KW-0812">Transmembrane</keyword>
<dbReference type="NCBIfam" id="TIGR01007">
    <property type="entry name" value="eps_fam"/>
    <property type="match status" value="1"/>
</dbReference>
<evidence type="ECO:0000313" key="19">
    <source>
        <dbReference type="EMBL" id="TKC08647.1"/>
    </source>
</evidence>
<keyword evidence="7 19" id="KW-0808">Transferase</keyword>
<dbReference type="InterPro" id="IPR025669">
    <property type="entry name" value="AAA_dom"/>
</dbReference>
<dbReference type="InterPro" id="IPR005702">
    <property type="entry name" value="Wzc-like_C"/>
</dbReference>
<dbReference type="EMBL" id="SWBQ01000001">
    <property type="protein sequence ID" value="TKC08647.1"/>
    <property type="molecule type" value="Genomic_DNA"/>
</dbReference>
<evidence type="ECO:0000256" key="6">
    <source>
        <dbReference type="ARBA" id="ARBA00022519"/>
    </source>
</evidence>
<keyword evidence="11" id="KW-0067">ATP-binding</keyword>
<reference evidence="19 20" key="1">
    <citation type="submission" date="2019-04" db="EMBL/GenBank/DDBJ databases">
        <title>Pedobacter sp. RP-3-15 sp. nov., isolated from Arctic soil.</title>
        <authorList>
            <person name="Dahal R.H."/>
            <person name="Kim D.-U."/>
        </authorList>
    </citation>
    <scope>NUCLEOTIDE SEQUENCE [LARGE SCALE GENOMIC DNA]</scope>
    <source>
        <strain evidence="19 20">RP-3-15</strain>
    </source>
</reference>
<dbReference type="CDD" id="cd05387">
    <property type="entry name" value="BY-kinase"/>
    <property type="match status" value="1"/>
</dbReference>
<dbReference type="GO" id="GO:0004715">
    <property type="term" value="F:non-membrane spanning protein tyrosine kinase activity"/>
    <property type="evidence" value="ECO:0007669"/>
    <property type="project" value="UniProtKB-EC"/>
</dbReference>
<evidence type="ECO:0000256" key="15">
    <source>
        <dbReference type="ARBA" id="ARBA00051245"/>
    </source>
</evidence>
<dbReference type="PANTHER" id="PTHR32309:SF13">
    <property type="entry name" value="FERRIC ENTEROBACTIN TRANSPORT PROTEIN FEPE"/>
    <property type="match status" value="1"/>
</dbReference>
<keyword evidence="9" id="KW-0547">Nucleotide-binding</keyword>
<comment type="caution">
    <text evidence="19">The sequence shown here is derived from an EMBL/GenBank/DDBJ whole genome shotgun (WGS) entry which is preliminary data.</text>
</comment>
<dbReference type="RefSeq" id="WP_136834068.1">
    <property type="nucleotide sequence ID" value="NZ_SWBQ01000001.1"/>
</dbReference>
<dbReference type="OrthoDB" id="9794577at2"/>
<evidence type="ECO:0000256" key="14">
    <source>
        <dbReference type="ARBA" id="ARBA00023137"/>
    </source>
</evidence>
<dbReference type="PANTHER" id="PTHR32309">
    <property type="entry name" value="TYROSINE-PROTEIN KINASE"/>
    <property type="match status" value="1"/>
</dbReference>
<keyword evidence="12 16" id="KW-1133">Transmembrane helix</keyword>
<keyword evidence="6" id="KW-0997">Cell inner membrane</keyword>
<dbReference type="InterPro" id="IPR003856">
    <property type="entry name" value="LPS_length_determ_N"/>
</dbReference>
<evidence type="ECO:0000259" key="18">
    <source>
        <dbReference type="Pfam" id="PF13614"/>
    </source>
</evidence>
<dbReference type="Pfam" id="PF13614">
    <property type="entry name" value="AAA_31"/>
    <property type="match status" value="1"/>
</dbReference>
<evidence type="ECO:0000256" key="2">
    <source>
        <dbReference type="ARBA" id="ARBA00007316"/>
    </source>
</evidence>
<evidence type="ECO:0000256" key="10">
    <source>
        <dbReference type="ARBA" id="ARBA00022777"/>
    </source>
</evidence>
<evidence type="ECO:0000256" key="11">
    <source>
        <dbReference type="ARBA" id="ARBA00022840"/>
    </source>
</evidence>
<evidence type="ECO:0000313" key="20">
    <source>
        <dbReference type="Proteomes" id="UP000307244"/>
    </source>
</evidence>
<dbReference type="InterPro" id="IPR050445">
    <property type="entry name" value="Bact_polysacc_biosynth/exp"/>
</dbReference>
<keyword evidence="13 16" id="KW-0472">Membrane</keyword>
<organism evidence="19 20">
    <name type="scientific">Pedobacter frigoris</name>
    <dbReference type="NCBI Taxonomy" id="2571272"/>
    <lineage>
        <taxon>Bacteria</taxon>
        <taxon>Pseudomonadati</taxon>
        <taxon>Bacteroidota</taxon>
        <taxon>Sphingobacteriia</taxon>
        <taxon>Sphingobacteriales</taxon>
        <taxon>Sphingobacteriaceae</taxon>
        <taxon>Pedobacter</taxon>
    </lineage>
</organism>
<evidence type="ECO:0000259" key="17">
    <source>
        <dbReference type="Pfam" id="PF02706"/>
    </source>
</evidence>
<keyword evidence="5" id="KW-1003">Cell membrane</keyword>
<evidence type="ECO:0000256" key="12">
    <source>
        <dbReference type="ARBA" id="ARBA00022989"/>
    </source>
</evidence>
<evidence type="ECO:0000256" key="3">
    <source>
        <dbReference type="ARBA" id="ARBA00008883"/>
    </source>
</evidence>
<evidence type="ECO:0000256" key="16">
    <source>
        <dbReference type="SAM" id="Phobius"/>
    </source>
</evidence>
<dbReference type="GO" id="GO:0005524">
    <property type="term" value="F:ATP binding"/>
    <property type="evidence" value="ECO:0007669"/>
    <property type="project" value="UniProtKB-KW"/>
</dbReference>
<evidence type="ECO:0000256" key="7">
    <source>
        <dbReference type="ARBA" id="ARBA00022679"/>
    </source>
</evidence>
<comment type="subcellular location">
    <subcellularLocation>
        <location evidence="1">Cell inner membrane</location>
        <topology evidence="1">Multi-pass membrane protein</topology>
    </subcellularLocation>
</comment>
<keyword evidence="10 19" id="KW-0418">Kinase</keyword>
<comment type="similarity">
    <text evidence="2">Belongs to the CpsD/CapB family.</text>
</comment>
<dbReference type="Gene3D" id="3.40.50.300">
    <property type="entry name" value="P-loop containing nucleotide triphosphate hydrolases"/>
    <property type="match status" value="1"/>
</dbReference>
<dbReference type="Proteomes" id="UP000307244">
    <property type="component" value="Unassembled WGS sequence"/>
</dbReference>
<accession>A0A4U1CLG5</accession>
<comment type="similarity">
    <text evidence="3">Belongs to the etk/wzc family.</text>
</comment>
<dbReference type="GO" id="GO:0005886">
    <property type="term" value="C:plasma membrane"/>
    <property type="evidence" value="ECO:0007669"/>
    <property type="project" value="UniProtKB-SubCell"/>
</dbReference>
<evidence type="ECO:0000256" key="1">
    <source>
        <dbReference type="ARBA" id="ARBA00004429"/>
    </source>
</evidence>
<evidence type="ECO:0000256" key="4">
    <source>
        <dbReference type="ARBA" id="ARBA00011903"/>
    </source>
</evidence>
<protein>
    <recommendedName>
        <fullName evidence="4">non-specific protein-tyrosine kinase</fullName>
        <ecNumber evidence="4">2.7.10.2</ecNumber>
    </recommendedName>
</protein>
<dbReference type="AlphaFoldDB" id="A0A4U1CLG5"/>
<evidence type="ECO:0000256" key="5">
    <source>
        <dbReference type="ARBA" id="ARBA00022475"/>
    </source>
</evidence>
<dbReference type="InterPro" id="IPR027417">
    <property type="entry name" value="P-loop_NTPase"/>
</dbReference>
<dbReference type="SUPFAM" id="SSF52540">
    <property type="entry name" value="P-loop containing nucleoside triphosphate hydrolases"/>
    <property type="match status" value="1"/>
</dbReference>
<evidence type="ECO:0000256" key="13">
    <source>
        <dbReference type="ARBA" id="ARBA00023136"/>
    </source>
</evidence>
<sequence length="767" mass="87307">MAQNIVIKEISYLKILRILIGKWHWIAFSLILSLSIAFTYLTFTAPVYKCNASLKFEEKRSELSELTSIRNIYERTNKVESEALIIKSRSVLTKAIRLLNYNVSFYRRSNFKLAETYPTKPLTIKITWRNQRTPVTIFAFQAISHNRFKLSYKDAGSNQVHHYYKYGDLINHPNASFKILASDNALLHKEVVSFHFNTDTELIERITRSLRIDDHQNINVLNLGITDHNPYFATDILNAILEQYLIFDKYQRLSSASQTEKFIETLLNTISVTADSSAQVFQKFREEESFPRSNDAHEYLEKLSILQNEAHVISTKILESSFIKKSMDSSGNEDHFNDNLLSVTDPQLIYLITKYNELLAKKRESVHLFPKRSVFLTQIEQQIAELKIAISKNVGSQHEVLIKKNELLKSKTDQLLLKLKTFPRRERQFAALQSRSEIQQKVLNYLIEKKLEAQVSKSAVTPGALIIDKAVAPSEPIAPIPRNIYTISIFCSFLLSTGAILIAKKLNPHIHTREDIEDATDIQILGVVPKYKHADLLSIPTLHNPECLFSESIRMLRSNLSFLAAEKSSKIIHITSEVSGEGKSFLSVNLATSLSLINKKVILIAADLRKSSLHKILNLPSQPGLSNCLVTEIGIGNIIKNTNIPNLDFISSGTIPPNPAELLHSKKMEDMLIVLRKSYDFILIDSAPVGIVSDCKPMIKMADINLFIIRAGVSRHDYAFTPQTLKKEFNLSNISIILNDFQPNNFHAPYYKSKRTGINYQNYNYSA</sequence>
<comment type="catalytic activity">
    <reaction evidence="15">
        <text>L-tyrosyl-[protein] + ATP = O-phospho-L-tyrosyl-[protein] + ADP + H(+)</text>
        <dbReference type="Rhea" id="RHEA:10596"/>
        <dbReference type="Rhea" id="RHEA-COMP:10136"/>
        <dbReference type="Rhea" id="RHEA-COMP:20101"/>
        <dbReference type="ChEBI" id="CHEBI:15378"/>
        <dbReference type="ChEBI" id="CHEBI:30616"/>
        <dbReference type="ChEBI" id="CHEBI:46858"/>
        <dbReference type="ChEBI" id="CHEBI:61978"/>
        <dbReference type="ChEBI" id="CHEBI:456216"/>
        <dbReference type="EC" id="2.7.10.2"/>
    </reaction>
</comment>